<reference evidence="1 2" key="1">
    <citation type="submission" date="2023-11" db="EMBL/GenBank/DDBJ databases">
        <title>Halocaridina rubra genome assembly.</title>
        <authorList>
            <person name="Smith C."/>
        </authorList>
    </citation>
    <scope>NUCLEOTIDE SEQUENCE [LARGE SCALE GENOMIC DNA]</scope>
    <source>
        <strain evidence="1">EP-1</strain>
        <tissue evidence="1">Whole</tissue>
    </source>
</reference>
<organism evidence="1 2">
    <name type="scientific">Halocaridina rubra</name>
    <name type="common">Hawaiian red shrimp</name>
    <dbReference type="NCBI Taxonomy" id="373956"/>
    <lineage>
        <taxon>Eukaryota</taxon>
        <taxon>Metazoa</taxon>
        <taxon>Ecdysozoa</taxon>
        <taxon>Arthropoda</taxon>
        <taxon>Crustacea</taxon>
        <taxon>Multicrustacea</taxon>
        <taxon>Malacostraca</taxon>
        <taxon>Eumalacostraca</taxon>
        <taxon>Eucarida</taxon>
        <taxon>Decapoda</taxon>
        <taxon>Pleocyemata</taxon>
        <taxon>Caridea</taxon>
        <taxon>Atyoidea</taxon>
        <taxon>Atyidae</taxon>
        <taxon>Halocaridina</taxon>
    </lineage>
</organism>
<dbReference type="AlphaFoldDB" id="A0AAN8XKI1"/>
<sequence>MRISTWSPSTWVRAISDSPVLSMAKVFWSPLIPCSSTRVCHDVNTITPILYP</sequence>
<evidence type="ECO:0000313" key="1">
    <source>
        <dbReference type="EMBL" id="KAK7085202.1"/>
    </source>
</evidence>
<gene>
    <name evidence="1" type="ORF">SK128_024286</name>
</gene>
<name>A0AAN8XKI1_HALRR</name>
<proteinExistence type="predicted"/>
<evidence type="ECO:0000313" key="2">
    <source>
        <dbReference type="Proteomes" id="UP001381693"/>
    </source>
</evidence>
<protein>
    <submittedName>
        <fullName evidence="1">Uncharacterized protein</fullName>
    </submittedName>
</protein>
<dbReference type="EMBL" id="JAXCGZ010001708">
    <property type="protein sequence ID" value="KAK7085202.1"/>
    <property type="molecule type" value="Genomic_DNA"/>
</dbReference>
<keyword evidence="2" id="KW-1185">Reference proteome</keyword>
<comment type="caution">
    <text evidence="1">The sequence shown here is derived from an EMBL/GenBank/DDBJ whole genome shotgun (WGS) entry which is preliminary data.</text>
</comment>
<accession>A0AAN8XKI1</accession>
<feature type="non-terminal residue" evidence="1">
    <location>
        <position position="52"/>
    </location>
</feature>
<dbReference type="Proteomes" id="UP001381693">
    <property type="component" value="Unassembled WGS sequence"/>
</dbReference>